<dbReference type="Gene3D" id="1.20.1690.10">
    <property type="entry name" value="V-type ATP synthase subunit C domain"/>
    <property type="match status" value="2"/>
</dbReference>
<dbReference type="InterPro" id="IPR036079">
    <property type="entry name" value="ATPase_csu/dsu_sf"/>
</dbReference>
<dbReference type="InterPro" id="IPR035067">
    <property type="entry name" value="V-type_ATPase_csu/dsu"/>
</dbReference>
<dbReference type="EMBL" id="HBGK01019057">
    <property type="protein sequence ID" value="CAD9280703.1"/>
    <property type="molecule type" value="Transcribed_RNA"/>
</dbReference>
<organism evidence="6">
    <name type="scientific">Grammatophora oceanica</name>
    <dbReference type="NCBI Taxonomy" id="210454"/>
    <lineage>
        <taxon>Eukaryota</taxon>
        <taxon>Sar</taxon>
        <taxon>Stramenopiles</taxon>
        <taxon>Ochrophyta</taxon>
        <taxon>Bacillariophyta</taxon>
        <taxon>Fragilariophyceae</taxon>
        <taxon>Fragilariophycidae</taxon>
        <taxon>Rhabdonematales</taxon>
        <taxon>Grammatophoraceae</taxon>
        <taxon>Grammatophora</taxon>
    </lineage>
</organism>
<evidence type="ECO:0000256" key="3">
    <source>
        <dbReference type="ARBA" id="ARBA00022781"/>
    </source>
</evidence>
<dbReference type="AlphaFoldDB" id="A0A7S1Y6M9"/>
<dbReference type="PANTHER" id="PTHR11028">
    <property type="entry name" value="VACUOLAR ATP SYNTHASE SUBUNIT AC39"/>
    <property type="match status" value="1"/>
</dbReference>
<dbReference type="InterPro" id="IPR044911">
    <property type="entry name" value="V-type_ATPase_csu/dsu_dom_3"/>
</dbReference>
<dbReference type="PIRSF" id="PIRSF018497">
    <property type="entry name" value="V-ATP_synth_D"/>
    <property type="match status" value="1"/>
</dbReference>
<comment type="subunit">
    <text evidence="5">V-ATPase is a heteromultimeric enzyme made up of two complexes: the ATP-hydrolytic V1 complex and the proton translocation V0 complex.</text>
</comment>
<evidence type="ECO:0000256" key="4">
    <source>
        <dbReference type="ARBA" id="ARBA00023065"/>
    </source>
</evidence>
<dbReference type="InterPro" id="IPR016727">
    <property type="entry name" value="ATPase_V0-cplx_dsu"/>
</dbReference>
<dbReference type="InterPro" id="IPR002843">
    <property type="entry name" value="ATPase_V0-cplx_csu/dsu"/>
</dbReference>
<sequence length="387" mass="43895">MATPAPRSEPGDLSTFNILHGFTEALVRGMRSSFLADSDYHHLTQCETLDDVRLNLTESDYAEDLSDSSSLSPATLQKAAIEKLVTEFQYLRSQAVEPLSTFLDLITREYMIENVMLLLKGTLSGRDINELIAQCHPLGMFKESTMRSIPTFENSAKGWSDLYQTVLVDTPVGPYFAQFLQESSGEARNILEEVEIEIIKSSLIKFWIEDFTMYVEKLGGDTASIMGEVLKMRADTNAINITLNSFGTPLNEPAMRATDRKRLYPACGHLYPAGTAMLADVSDEDELGRVLELFPQYSSIWNVHIAGGGEKSIDDAFYERDVQMLELAFESQMHYASFYAYVKLKEQEIRNLVWITECILQQQKDEINKFVPVFSQHAPWRMANKRR</sequence>
<proteinExistence type="inferred from homology"/>
<protein>
    <recommendedName>
        <fullName evidence="5">V-type proton ATPase subunit</fullName>
    </recommendedName>
</protein>
<keyword evidence="4 5" id="KW-0406">Ion transport</keyword>
<reference evidence="6" key="1">
    <citation type="submission" date="2021-01" db="EMBL/GenBank/DDBJ databases">
        <authorList>
            <person name="Corre E."/>
            <person name="Pelletier E."/>
            <person name="Niang G."/>
            <person name="Scheremetjew M."/>
            <person name="Finn R."/>
            <person name="Kale V."/>
            <person name="Holt S."/>
            <person name="Cochrane G."/>
            <person name="Meng A."/>
            <person name="Brown T."/>
            <person name="Cohen L."/>
        </authorList>
    </citation>
    <scope>NUCLEOTIDE SEQUENCE</scope>
    <source>
        <strain evidence="6">CCMP 410</strain>
    </source>
</reference>
<evidence type="ECO:0000256" key="5">
    <source>
        <dbReference type="PIRNR" id="PIRNR018497"/>
    </source>
</evidence>
<comment type="similarity">
    <text evidence="1 5">Belongs to the V-ATPase V0D/AC39 subunit family.</text>
</comment>
<keyword evidence="2 5" id="KW-0813">Transport</keyword>
<dbReference type="Pfam" id="PF01992">
    <property type="entry name" value="vATP-synt_AC39"/>
    <property type="match status" value="1"/>
</dbReference>
<accession>A0A7S1Y6M9</accession>
<dbReference type="GO" id="GO:0033179">
    <property type="term" value="C:proton-transporting V-type ATPase, V0 domain"/>
    <property type="evidence" value="ECO:0007669"/>
    <property type="project" value="InterPro"/>
</dbReference>
<gene>
    <name evidence="6" type="ORF">GOCE00092_LOCUS9613</name>
</gene>
<dbReference type="GO" id="GO:0046961">
    <property type="term" value="F:proton-transporting ATPase activity, rotational mechanism"/>
    <property type="evidence" value="ECO:0007669"/>
    <property type="project" value="InterPro"/>
</dbReference>
<dbReference type="SUPFAM" id="SSF103486">
    <property type="entry name" value="V-type ATP synthase subunit C"/>
    <property type="match status" value="1"/>
</dbReference>
<name>A0A7S1Y6M9_9STRA</name>
<evidence type="ECO:0000313" key="6">
    <source>
        <dbReference type="EMBL" id="CAD9280703.1"/>
    </source>
</evidence>
<dbReference type="Gene3D" id="1.10.132.50">
    <property type="entry name" value="ATP synthase (C/AC39) subunit, domain 3"/>
    <property type="match status" value="1"/>
</dbReference>
<evidence type="ECO:0000256" key="1">
    <source>
        <dbReference type="ARBA" id="ARBA00006709"/>
    </source>
</evidence>
<keyword evidence="3 5" id="KW-0375">Hydrogen ion transport</keyword>
<evidence type="ECO:0000256" key="2">
    <source>
        <dbReference type="ARBA" id="ARBA00022448"/>
    </source>
</evidence>
<comment type="function">
    <text evidence="5">Subunit of the V0 complex of vacuolar(H+)-ATPase (V-ATPase), a multisubunit enzyme composed of a peripheral complex (V1) that hydrolyzes ATP and a membrane integral complex (V0) that translocates protons. V-ATPase is responsible for acidifying and maintaining the pH of intracellular compartments and in some cell types, is targeted to the plasma membrane, where it is responsible for acidifying the extracellular environment.</text>
</comment>